<dbReference type="EMBL" id="LGSR01000022">
    <property type="protein sequence ID" value="KOS17930.1"/>
    <property type="molecule type" value="Genomic_DNA"/>
</dbReference>
<dbReference type="Pfam" id="PF00150">
    <property type="entry name" value="Cellulase"/>
    <property type="match status" value="1"/>
</dbReference>
<organism evidence="6 7">
    <name type="scientific">Escovopsis weberi</name>
    <dbReference type="NCBI Taxonomy" id="150374"/>
    <lineage>
        <taxon>Eukaryota</taxon>
        <taxon>Fungi</taxon>
        <taxon>Dikarya</taxon>
        <taxon>Ascomycota</taxon>
        <taxon>Pezizomycotina</taxon>
        <taxon>Sordariomycetes</taxon>
        <taxon>Hypocreomycetidae</taxon>
        <taxon>Hypocreales</taxon>
        <taxon>Hypocreaceae</taxon>
        <taxon>Escovopsis</taxon>
    </lineage>
</organism>
<gene>
    <name evidence="6" type="ORF">ESCO_002659</name>
</gene>
<keyword evidence="2 6" id="KW-0378">Hydrolase</keyword>
<dbReference type="Gene3D" id="2.60.40.1180">
    <property type="entry name" value="Golgi alpha-mannosidase II"/>
    <property type="match status" value="1"/>
</dbReference>
<dbReference type="AlphaFoldDB" id="A0A0M8N1C6"/>
<evidence type="ECO:0000313" key="7">
    <source>
        <dbReference type="Proteomes" id="UP000053831"/>
    </source>
</evidence>
<evidence type="ECO:0000256" key="2">
    <source>
        <dbReference type="ARBA" id="ARBA00022801"/>
    </source>
</evidence>
<dbReference type="FunFam" id="3.20.20.80:FF:000131">
    <property type="entry name" value="Glycoside hydrolase superfamily"/>
    <property type="match status" value="1"/>
</dbReference>
<name>A0A0M8N1C6_ESCWE</name>
<sequence length="766" mass="86022">MASFRLTIDNGQFRDGHGRQVVLRGINVAGDSKLPSEPDQPSHSGTDFFNGNDVSFHQRPFTKEDAPIHFARIKRFGFNTIRYVFTWEAIEAAGPRIYDEQFIQHTIEVLRIAKSYGFYIFMDPHQDVWSRFTGGSGAPLWTIYACGLNPQSLAVTEAAVVHNTYSEPDKFPRMIWSTNYYRLATGTIFTMFFGGRHFAPKCIIDGVNIQDYLQSHFIDAVAHLARRIHEAGDLENEVVVGWESLNEPNKCMIGYADLTVIPKEHPLKKGTCPTMWQTYLTGMGIACEIETWDMGGLGPYKTGSRLVDPHGETAWLPEGFDDTAYGWKRDPGWKLGQCVWAQHGVWDIASETMLKKDYFAKNPETGATIDYPTFTNTYFMDFYRRYRDACRSIHRDCIMLMQWPILELPPEIKGTEDDDPKMAFTPHYYDGITLMTKHWNSTWNVDVVGVLRGKYWHPAFAIRIGETAIRNCFRDQMATLRQEGLDRTGNHPCLMSEFGIPFDMDDKKAYKDRNYASQIAALDASYYGVEGSGIEGHCLWLYSPSNTHERGDRWNGEDLSIISQDDKIPPLLPTPRDAAADSSTNLVNEAASAIGASDDDASITPGNLQRTLTNPLISSAPTAGDPELTNAPGYRAAEAFIRPTATVVAGNVKSAGFDLRNCSYRLVVVASKPASEDAPTVVYLPEFHFPESEFEVALSGGKFEVVRDEDEAGPPLQRLRWWNPKGEQTLTVKGPIRKHQAVEGTAEDSGYLEQCIRGYGWNCSVM</sequence>
<dbReference type="InterPro" id="IPR013780">
    <property type="entry name" value="Glyco_hydro_b"/>
</dbReference>
<evidence type="ECO:0000259" key="4">
    <source>
        <dbReference type="Pfam" id="PF00150"/>
    </source>
</evidence>
<accession>A0A0M8N1C6</accession>
<dbReference type="GO" id="GO:0005829">
    <property type="term" value="C:cytosol"/>
    <property type="evidence" value="ECO:0007669"/>
    <property type="project" value="EnsemblFungi"/>
</dbReference>
<evidence type="ECO:0000256" key="1">
    <source>
        <dbReference type="ARBA" id="ARBA00005641"/>
    </source>
</evidence>
<dbReference type="SUPFAM" id="SSF51445">
    <property type="entry name" value="(Trans)glycosidases"/>
    <property type="match status" value="1"/>
</dbReference>
<dbReference type="OrthoDB" id="9971853at2759"/>
<comment type="similarity">
    <text evidence="1">Belongs to the glycosyl hydrolase 5 (cellulase A) family.</text>
</comment>
<dbReference type="FunFam" id="3.20.20.80:FF:000174">
    <property type="entry name" value="YIR007W-like protein"/>
    <property type="match status" value="1"/>
</dbReference>
<dbReference type="STRING" id="150374.A0A0M8N1C6"/>
<feature type="domain" description="Glycoside hydrolase family 5 C-terminal" evidence="5">
    <location>
        <begin position="642"/>
        <end position="732"/>
    </location>
</feature>
<dbReference type="GO" id="GO:0050295">
    <property type="term" value="F:steryl-beta-glucosidase activity"/>
    <property type="evidence" value="ECO:0007669"/>
    <property type="project" value="EnsemblFungi"/>
</dbReference>
<dbReference type="PANTHER" id="PTHR31308:SF5">
    <property type="entry name" value="ERGOSTERYL-BETA-GLUCOSIDASE"/>
    <property type="match status" value="1"/>
</dbReference>
<dbReference type="InterPro" id="IPR041036">
    <property type="entry name" value="GH5_C"/>
</dbReference>
<proteinExistence type="inferred from homology"/>
<evidence type="ECO:0000256" key="3">
    <source>
        <dbReference type="ARBA" id="ARBA00023295"/>
    </source>
</evidence>
<comment type="caution">
    <text evidence="6">The sequence shown here is derived from an EMBL/GenBank/DDBJ whole genome shotgun (WGS) entry which is preliminary data.</text>
</comment>
<evidence type="ECO:0000313" key="6">
    <source>
        <dbReference type="EMBL" id="KOS17930.1"/>
    </source>
</evidence>
<dbReference type="GO" id="GO:1904462">
    <property type="term" value="P:ergosteryl 3-beta-D-glucoside catabolic process"/>
    <property type="evidence" value="ECO:0007669"/>
    <property type="project" value="EnsemblFungi"/>
</dbReference>
<feature type="domain" description="Glycoside hydrolase family 5" evidence="4">
    <location>
        <begin position="69"/>
        <end position="129"/>
    </location>
</feature>
<dbReference type="InterPro" id="IPR001547">
    <property type="entry name" value="Glyco_hydro_5"/>
</dbReference>
<keyword evidence="3" id="KW-0326">Glycosidase</keyword>
<dbReference type="InterPro" id="IPR017853">
    <property type="entry name" value="GH"/>
</dbReference>
<dbReference type="PANTHER" id="PTHR31308">
    <property type="match status" value="1"/>
</dbReference>
<dbReference type="Proteomes" id="UP000053831">
    <property type="component" value="Unassembled WGS sequence"/>
</dbReference>
<dbReference type="Gene3D" id="3.20.20.80">
    <property type="entry name" value="Glycosidases"/>
    <property type="match status" value="2"/>
</dbReference>
<dbReference type="InterPro" id="IPR052066">
    <property type="entry name" value="Glycosphingolipid_Hydrolases"/>
</dbReference>
<keyword evidence="7" id="KW-1185">Reference proteome</keyword>
<dbReference type="Pfam" id="PF18564">
    <property type="entry name" value="Glyco_hydro_5_C"/>
    <property type="match status" value="1"/>
</dbReference>
<protein>
    <submittedName>
        <fullName evidence="6">Putative glycosyl hydrolase</fullName>
    </submittedName>
</protein>
<evidence type="ECO:0000259" key="5">
    <source>
        <dbReference type="Pfam" id="PF18564"/>
    </source>
</evidence>
<reference evidence="6 7" key="1">
    <citation type="submission" date="2015-07" db="EMBL/GenBank/DDBJ databases">
        <title>The genome of the fungus Escovopsis weberi, a specialized disease agent of ant agriculture.</title>
        <authorList>
            <person name="de Man T.J."/>
            <person name="Stajich J.E."/>
            <person name="Kubicek C.P."/>
            <person name="Chenthamara K."/>
            <person name="Atanasova L."/>
            <person name="Druzhinina I.S."/>
            <person name="Birnbaum S."/>
            <person name="Barribeau S.M."/>
            <person name="Teiling C."/>
            <person name="Suen G."/>
            <person name="Currie C."/>
            <person name="Gerardo N.M."/>
        </authorList>
    </citation>
    <scope>NUCLEOTIDE SEQUENCE [LARGE SCALE GENOMIC DNA]</scope>
</reference>
<dbReference type="GO" id="GO:0000272">
    <property type="term" value="P:polysaccharide catabolic process"/>
    <property type="evidence" value="ECO:0007669"/>
    <property type="project" value="InterPro"/>
</dbReference>